<dbReference type="AlphaFoldDB" id="A0A1Q9B3K2"/>
<evidence type="ECO:0000259" key="1">
    <source>
        <dbReference type="Pfam" id="PF01909"/>
    </source>
</evidence>
<gene>
    <name evidence="2" type="ORF">BJF93_12510</name>
</gene>
<evidence type="ECO:0000313" key="3">
    <source>
        <dbReference type="Proteomes" id="UP000186364"/>
    </source>
</evidence>
<comment type="caution">
    <text evidence="2">The sequence shown here is derived from an EMBL/GenBank/DDBJ whole genome shotgun (WGS) entry which is preliminary data.</text>
</comment>
<dbReference type="InterPro" id="IPR002934">
    <property type="entry name" value="Polymerase_NTP_transf_dom"/>
</dbReference>
<dbReference type="Pfam" id="PF01909">
    <property type="entry name" value="NTP_transf_2"/>
    <property type="match status" value="1"/>
</dbReference>
<protein>
    <submittedName>
        <fullName evidence="2">Nucleotidyltransferase</fullName>
    </submittedName>
</protein>
<dbReference type="GO" id="GO:0016779">
    <property type="term" value="F:nucleotidyltransferase activity"/>
    <property type="evidence" value="ECO:0007669"/>
    <property type="project" value="InterPro"/>
</dbReference>
<feature type="domain" description="Polymerase nucleotidyl transferase" evidence="1">
    <location>
        <begin position="34"/>
        <end position="94"/>
    </location>
</feature>
<organism evidence="2 3">
    <name type="scientific">Xaviernesmea oryzae</name>
    <dbReference type="NCBI Taxonomy" id="464029"/>
    <lineage>
        <taxon>Bacteria</taxon>
        <taxon>Pseudomonadati</taxon>
        <taxon>Pseudomonadota</taxon>
        <taxon>Alphaproteobacteria</taxon>
        <taxon>Hyphomicrobiales</taxon>
        <taxon>Rhizobiaceae</taxon>
        <taxon>Rhizobium/Agrobacterium group</taxon>
        <taxon>Xaviernesmea</taxon>
    </lineage>
</organism>
<dbReference type="CDD" id="cd05403">
    <property type="entry name" value="NT_KNTase_like"/>
    <property type="match status" value="1"/>
</dbReference>
<dbReference type="SUPFAM" id="SSF81301">
    <property type="entry name" value="Nucleotidyltransferase"/>
    <property type="match status" value="1"/>
</dbReference>
<dbReference type="EMBL" id="MKIP01000023">
    <property type="protein sequence ID" value="OLP62625.1"/>
    <property type="molecule type" value="Genomic_DNA"/>
</dbReference>
<keyword evidence="2" id="KW-0808">Transferase</keyword>
<sequence length="106" mass="12050">MNRMEHLNARAYAKRHAEASQAVAHVLHAAQSQGFDLTVIGSFARGDFRAHSDVDLLARGAHDRKSRIVIERLVAESMRPFAMPYDLIFEDDLTEDRLREFLNDGL</sequence>
<proteinExistence type="predicted"/>
<dbReference type="InterPro" id="IPR043519">
    <property type="entry name" value="NT_sf"/>
</dbReference>
<name>A0A1Q9B3K2_9HYPH</name>
<keyword evidence="3" id="KW-1185">Reference proteome</keyword>
<dbReference type="Proteomes" id="UP000186364">
    <property type="component" value="Unassembled WGS sequence"/>
</dbReference>
<dbReference type="OrthoDB" id="8399667at2"/>
<accession>A0A1Q9B3K2</accession>
<dbReference type="RefSeq" id="WP_075625437.1">
    <property type="nucleotide sequence ID" value="NZ_MKIP01000023.1"/>
</dbReference>
<evidence type="ECO:0000313" key="2">
    <source>
        <dbReference type="EMBL" id="OLP62625.1"/>
    </source>
</evidence>
<dbReference type="Gene3D" id="3.30.460.10">
    <property type="entry name" value="Beta Polymerase, domain 2"/>
    <property type="match status" value="1"/>
</dbReference>
<reference evidence="2 3" key="1">
    <citation type="submission" date="2016-09" db="EMBL/GenBank/DDBJ databases">
        <title>Rhizobium sp. nov., a novel species isolated from the rice rhizosphere.</title>
        <authorList>
            <person name="Zhao J."/>
            <person name="Zhang X."/>
        </authorList>
    </citation>
    <scope>NUCLEOTIDE SEQUENCE [LARGE SCALE GENOMIC DNA]</scope>
    <source>
        <strain evidence="2 3">1.7048</strain>
    </source>
</reference>